<keyword evidence="3" id="KW-1185">Reference proteome</keyword>
<reference evidence="2 3" key="1">
    <citation type="submission" date="2020-08" db="EMBL/GenBank/DDBJ databases">
        <title>Sequencing the genomes of 1000 actinobacteria strains.</title>
        <authorList>
            <person name="Klenk H.-P."/>
        </authorList>
    </citation>
    <scope>NUCLEOTIDE SEQUENCE [LARGE SCALE GENOMIC DNA]</scope>
    <source>
        <strain evidence="2 3">DSM 28967</strain>
    </source>
</reference>
<gene>
    <name evidence="2" type="ORF">HDA39_003088</name>
</gene>
<dbReference type="RefSeq" id="WP_184795877.1">
    <property type="nucleotide sequence ID" value="NZ_JACHMY010000001.1"/>
</dbReference>
<feature type="chain" id="PRO_5038733306" description="Beta/gamma crystallin" evidence="1">
    <location>
        <begin position="22"/>
        <end position="114"/>
    </location>
</feature>
<sequence length="114" mass="12427">MRKRVFSTLTAVALTAGLAFANTQQASAISEVKCGPGTGYLKITVVVFGAPADPIETCFALAGERALPKGLYLKRISSGNNVVMHHGNGSWKPYVPKFTIRYYESEHIDKIRIL</sequence>
<evidence type="ECO:0000256" key="1">
    <source>
        <dbReference type="SAM" id="SignalP"/>
    </source>
</evidence>
<comment type="caution">
    <text evidence="2">The sequence shown here is derived from an EMBL/GenBank/DDBJ whole genome shotgun (WGS) entry which is preliminary data.</text>
</comment>
<dbReference type="InterPro" id="IPR015791">
    <property type="entry name" value="Antimic/Inh_G_crystallin-like"/>
</dbReference>
<organism evidence="2 3">
    <name type="scientific">Kribbella italica</name>
    <dbReference type="NCBI Taxonomy" id="1540520"/>
    <lineage>
        <taxon>Bacteria</taxon>
        <taxon>Bacillati</taxon>
        <taxon>Actinomycetota</taxon>
        <taxon>Actinomycetes</taxon>
        <taxon>Propionibacteriales</taxon>
        <taxon>Kribbellaceae</taxon>
        <taxon>Kribbella</taxon>
    </lineage>
</organism>
<accession>A0A7W9MU39</accession>
<name>A0A7W9MU39_9ACTN</name>
<keyword evidence="1" id="KW-0732">Signal</keyword>
<evidence type="ECO:0000313" key="3">
    <source>
        <dbReference type="Proteomes" id="UP000549971"/>
    </source>
</evidence>
<proteinExistence type="predicted"/>
<dbReference type="EMBL" id="JACHMY010000001">
    <property type="protein sequence ID" value="MBB5836354.1"/>
    <property type="molecule type" value="Genomic_DNA"/>
</dbReference>
<evidence type="ECO:0000313" key="2">
    <source>
        <dbReference type="EMBL" id="MBB5836354.1"/>
    </source>
</evidence>
<dbReference type="Proteomes" id="UP000549971">
    <property type="component" value="Unassembled WGS sequence"/>
</dbReference>
<protein>
    <recommendedName>
        <fullName evidence="4">Beta/gamma crystallin</fullName>
    </recommendedName>
</protein>
<dbReference type="Gene3D" id="2.60.20.30">
    <property type="match status" value="1"/>
</dbReference>
<feature type="signal peptide" evidence="1">
    <location>
        <begin position="1"/>
        <end position="21"/>
    </location>
</feature>
<dbReference type="AlphaFoldDB" id="A0A7W9MU39"/>
<evidence type="ECO:0008006" key="4">
    <source>
        <dbReference type="Google" id="ProtNLM"/>
    </source>
</evidence>